<reference evidence="2" key="1">
    <citation type="submission" date="2020-11" db="EMBL/GenBank/DDBJ databases">
        <title>Carbohydrate-dependent, anaerobic sulfur respiration: A novel catabolism in halophilic archaea.</title>
        <authorList>
            <person name="Sorokin D.Y."/>
            <person name="Messina E."/>
            <person name="Smedile F."/>
            <person name="La Cono V."/>
            <person name="Hallsworth J.E."/>
            <person name="Yakimov M.M."/>
        </authorList>
    </citation>
    <scope>NUCLEOTIDE SEQUENCE</scope>
    <source>
        <strain evidence="2">AArc-S</strain>
    </source>
</reference>
<gene>
    <name evidence="2" type="ORF">AArcS_2305</name>
</gene>
<keyword evidence="3" id="KW-1185">Reference proteome</keyword>
<evidence type="ECO:0000313" key="3">
    <source>
        <dbReference type="Proteomes" id="UP000663586"/>
    </source>
</evidence>
<organism evidence="2 3">
    <name type="scientific">Natranaeroarchaeum sulfidigenes</name>
    <dbReference type="NCBI Taxonomy" id="2784880"/>
    <lineage>
        <taxon>Archaea</taxon>
        <taxon>Methanobacteriati</taxon>
        <taxon>Methanobacteriota</taxon>
        <taxon>Stenosarchaea group</taxon>
        <taxon>Halobacteria</taxon>
        <taxon>Halobacteriales</taxon>
        <taxon>Natronoarchaeaceae</taxon>
        <taxon>Natranaeroarchaeum</taxon>
    </lineage>
</organism>
<evidence type="ECO:0000256" key="1">
    <source>
        <dbReference type="SAM" id="MobiDB-lite"/>
    </source>
</evidence>
<name>A0A897MSN9_9EURY</name>
<sequence>MPANMQTTRRPVRPTSDAADRHATPATGTPDSESVVPGEQTGASADAPAVFDNTDVILPNLFDRNNALVAPDTE</sequence>
<accession>A0A897MSN9</accession>
<dbReference type="KEGG" id="hara:AArcS_2305"/>
<dbReference type="Proteomes" id="UP000663586">
    <property type="component" value="Chromosome"/>
</dbReference>
<evidence type="ECO:0000313" key="2">
    <source>
        <dbReference type="EMBL" id="QSG03502.1"/>
    </source>
</evidence>
<proteinExistence type="predicted"/>
<feature type="region of interest" description="Disordered" evidence="1">
    <location>
        <begin position="1"/>
        <end position="48"/>
    </location>
</feature>
<protein>
    <submittedName>
        <fullName evidence="2">Uncharacterized protein</fullName>
    </submittedName>
</protein>
<dbReference type="EMBL" id="CP064786">
    <property type="protein sequence ID" value="QSG03502.1"/>
    <property type="molecule type" value="Genomic_DNA"/>
</dbReference>
<dbReference type="AlphaFoldDB" id="A0A897MSN9"/>